<dbReference type="Pfam" id="PF09211">
    <property type="entry name" value="DUF1958"/>
    <property type="match status" value="1"/>
</dbReference>
<comment type="similarity">
    <text evidence="2 10">Belongs to the peptidase S11 family.</text>
</comment>
<dbReference type="GO" id="GO:0030655">
    <property type="term" value="P:beta-lactam antibiotic catabolic process"/>
    <property type="evidence" value="ECO:0007669"/>
    <property type="project" value="InterPro"/>
</dbReference>
<dbReference type="InterPro" id="IPR000871">
    <property type="entry name" value="Beta-lactam_class-A"/>
</dbReference>
<keyword evidence="15" id="KW-0121">Carboxypeptidase</keyword>
<feature type="active site" description="Proton acceptor" evidence="8">
    <location>
        <position position="78"/>
    </location>
</feature>
<dbReference type="RefSeq" id="WP_047530279.1">
    <property type="nucleotide sequence ID" value="NZ_CCEH01000007.1"/>
</dbReference>
<keyword evidence="4 15" id="KW-0378">Hydrolase</keyword>
<evidence type="ECO:0000256" key="9">
    <source>
        <dbReference type="PIRSR" id="PIRSR618044-2"/>
    </source>
</evidence>
<dbReference type="MEROPS" id="S11.010"/>
<keyword evidence="15" id="KW-0645">Protease</keyword>
<evidence type="ECO:0000256" key="4">
    <source>
        <dbReference type="ARBA" id="ARBA00022801"/>
    </source>
</evidence>
<feature type="domain" description="Penicillin-binding protein 4 C-terminal" evidence="14">
    <location>
        <begin position="317"/>
        <end position="382"/>
    </location>
</feature>
<evidence type="ECO:0000256" key="6">
    <source>
        <dbReference type="ARBA" id="ARBA00022984"/>
    </source>
</evidence>
<dbReference type="Gene3D" id="3.40.710.10">
    <property type="entry name" value="DD-peptidase/beta-lactamase superfamily"/>
    <property type="match status" value="1"/>
</dbReference>
<dbReference type="NCBIfam" id="NF038258">
    <property type="entry name" value="PBP4_Staph"/>
    <property type="match status" value="1"/>
</dbReference>
<dbReference type="GO" id="GO:0006508">
    <property type="term" value="P:proteolysis"/>
    <property type="evidence" value="ECO:0007669"/>
    <property type="project" value="InterPro"/>
</dbReference>
<dbReference type="GO" id="GO:0009002">
    <property type="term" value="F:serine-type D-Ala-D-Ala carboxypeptidase activity"/>
    <property type="evidence" value="ECO:0007669"/>
    <property type="project" value="UniProtKB-EC"/>
</dbReference>
<proteinExistence type="inferred from homology"/>
<evidence type="ECO:0000256" key="1">
    <source>
        <dbReference type="ARBA" id="ARBA00003217"/>
    </source>
</evidence>
<evidence type="ECO:0000256" key="8">
    <source>
        <dbReference type="PIRSR" id="PIRSR618044-1"/>
    </source>
</evidence>
<keyword evidence="7" id="KW-0961">Cell wall biogenesis/degradation</keyword>
<evidence type="ECO:0000313" key="15">
    <source>
        <dbReference type="EMBL" id="CDR28006.1"/>
    </source>
</evidence>
<dbReference type="GO" id="GO:0071555">
    <property type="term" value="P:cell wall organization"/>
    <property type="evidence" value="ECO:0007669"/>
    <property type="project" value="UniProtKB-KW"/>
</dbReference>
<dbReference type="GO" id="GO:0046677">
    <property type="term" value="P:response to antibiotic"/>
    <property type="evidence" value="ECO:0007669"/>
    <property type="project" value="InterPro"/>
</dbReference>
<feature type="signal peptide" evidence="12">
    <location>
        <begin position="1"/>
        <end position="24"/>
    </location>
</feature>
<evidence type="ECO:0000313" key="16">
    <source>
        <dbReference type="Proteomes" id="UP000044616"/>
    </source>
</evidence>
<name>A0A077UHW3_9STAP</name>
<comment type="function">
    <text evidence="1">Removes C-terminal D-alanyl residues from sugar-peptide cell wall precursors.</text>
</comment>
<evidence type="ECO:0000256" key="5">
    <source>
        <dbReference type="ARBA" id="ARBA00022960"/>
    </source>
</evidence>
<feature type="transmembrane region" description="Helical" evidence="11">
    <location>
        <begin position="402"/>
        <end position="423"/>
    </location>
</feature>
<evidence type="ECO:0000256" key="3">
    <source>
        <dbReference type="ARBA" id="ARBA00022729"/>
    </source>
</evidence>
<keyword evidence="3 12" id="KW-0732">Signal</keyword>
<dbReference type="PRINTS" id="PR00725">
    <property type="entry name" value="DADACBPTASE1"/>
</dbReference>
<dbReference type="SUPFAM" id="SSF69189">
    <property type="entry name" value="Penicillin-binding protein associated domain"/>
    <property type="match status" value="1"/>
</dbReference>
<dbReference type="PANTHER" id="PTHR35333:SF4">
    <property type="entry name" value="SLR0121 PROTEIN"/>
    <property type="match status" value="1"/>
</dbReference>
<dbReference type="InterPro" id="IPR015956">
    <property type="entry name" value="Peniciliin-bd_prot_C_sf"/>
</dbReference>
<dbReference type="AlphaFoldDB" id="A0A077UHW3"/>
<evidence type="ECO:0000256" key="2">
    <source>
        <dbReference type="ARBA" id="ARBA00007164"/>
    </source>
</evidence>
<dbReference type="Proteomes" id="UP000044616">
    <property type="component" value="Unassembled WGS sequence"/>
</dbReference>
<feature type="binding site" evidence="9">
    <location>
        <position position="259"/>
    </location>
    <ligand>
        <name>substrate</name>
    </ligand>
</feature>
<protein>
    <submittedName>
        <fullName evidence="15">D-alanyl-D-alanine carboxypeptidase / Penicillin binding protein PBP4</fullName>
        <ecNumber evidence="15">3.4.16.4</ecNumber>
    </submittedName>
</protein>
<accession>A0A077UHW3</accession>
<dbReference type="InterPro" id="IPR012338">
    <property type="entry name" value="Beta-lactam/transpept-like"/>
</dbReference>
<feature type="active site" description="Acyl-ester intermediate" evidence="8">
    <location>
        <position position="75"/>
    </location>
</feature>
<feature type="active site" evidence="8">
    <location>
        <position position="139"/>
    </location>
</feature>
<dbReference type="Pfam" id="PF00768">
    <property type="entry name" value="Peptidase_S11"/>
    <property type="match status" value="1"/>
</dbReference>
<evidence type="ECO:0000256" key="12">
    <source>
        <dbReference type="SAM" id="SignalP"/>
    </source>
</evidence>
<sequence length="431" mass="48111">MKNLISIIIILCLTVSIMTPYAQAANSDVTPVQAANQYGYAGLSEAYQPTSAINVSQTGQLLYQYNIDTKWNPASMTKLMTMYLTLEAVNKGQLSLNDTVTMTNKEYIMSTLPELSNTKLYPGQVWTIADLLQITVSNSSNAAALILAKKVSKNTSDFVDLMNNKAKALGMTNTHFVNPTGAENSRLRTFAPTKYKNQERTVTTARDYAILDLHVLKETPKILDFTKQLAPTTHAVTYYTFNYSLEGAKMSLPGTDGLKTGSSDTANYNHTITTKRGKFRINQVIMGAGDYKNLGGEKQRNMMGNALMERSFDQYKYVKILSKGEQKINGKKYYVENDLYDVLPSDFSKKDYKLVVEDGKVHADYPREFINKDYGPPTVEVHQPIIQKANAVAKSIWAEHPLFTIIGGACLVAGLALIVHMIINRLFRKRK</sequence>
<evidence type="ECO:0000256" key="7">
    <source>
        <dbReference type="ARBA" id="ARBA00023316"/>
    </source>
</evidence>
<evidence type="ECO:0000259" key="14">
    <source>
        <dbReference type="Pfam" id="PF09211"/>
    </source>
</evidence>
<keyword evidence="6" id="KW-0573">Peptidoglycan synthesis</keyword>
<evidence type="ECO:0000256" key="11">
    <source>
        <dbReference type="SAM" id="Phobius"/>
    </source>
</evidence>
<dbReference type="PANTHER" id="PTHR35333">
    <property type="entry name" value="BETA-LACTAMASE"/>
    <property type="match status" value="1"/>
</dbReference>
<feature type="chain" id="PRO_5001725161" evidence="12">
    <location>
        <begin position="25"/>
        <end position="431"/>
    </location>
</feature>
<dbReference type="InterPro" id="IPR018044">
    <property type="entry name" value="Peptidase_S11"/>
</dbReference>
<keyword evidence="11" id="KW-0812">Transmembrane</keyword>
<dbReference type="SUPFAM" id="SSF56601">
    <property type="entry name" value="beta-lactamase/transpeptidase-like"/>
    <property type="match status" value="1"/>
</dbReference>
<evidence type="ECO:0000259" key="13">
    <source>
        <dbReference type="Pfam" id="PF00768"/>
    </source>
</evidence>
<keyword evidence="11" id="KW-0472">Membrane</keyword>
<feature type="domain" description="Peptidase S11 D-alanyl-D-alanine carboxypeptidase A N-terminal" evidence="13">
    <location>
        <begin position="56"/>
        <end position="288"/>
    </location>
</feature>
<dbReference type="Gene3D" id="2.30.140.20">
    <property type="entry name" value="Penicillin-binding protein 4, C-terminal domain"/>
    <property type="match status" value="1"/>
</dbReference>
<keyword evidence="5" id="KW-0133">Cell shape</keyword>
<dbReference type="InterPro" id="IPR001967">
    <property type="entry name" value="Peptidase_S11_N"/>
</dbReference>
<dbReference type="InterPro" id="IPR037091">
    <property type="entry name" value="Pen-bd_prot4_C_dom_sf"/>
</dbReference>
<dbReference type="EC" id="3.4.16.4" evidence="15"/>
<gene>
    <name evidence="15" type="primary">dacA</name>
    <name evidence="15" type="ORF">ERS140147_01125</name>
</gene>
<dbReference type="GO" id="GO:0008800">
    <property type="term" value="F:beta-lactamase activity"/>
    <property type="evidence" value="ECO:0007669"/>
    <property type="project" value="InterPro"/>
</dbReference>
<reference evidence="15 16" key="1">
    <citation type="submission" date="2014-05" db="EMBL/GenBank/DDBJ databases">
        <authorList>
            <person name="Aslett A.Martin."/>
            <person name="De Silva Nishadi"/>
        </authorList>
    </citation>
    <scope>NUCLEOTIDE SEQUENCE [LARGE SCALE GENOMIC DNA]</scope>
</reference>
<dbReference type="InterPro" id="IPR015294">
    <property type="entry name" value="Pen-bd_prot4_C_dom"/>
</dbReference>
<organism evidence="15 16">
    <name type="scientific">Staphylococcus schweitzeri</name>
    <dbReference type="NCBI Taxonomy" id="1654388"/>
    <lineage>
        <taxon>Bacteria</taxon>
        <taxon>Bacillati</taxon>
        <taxon>Bacillota</taxon>
        <taxon>Bacilli</taxon>
        <taxon>Bacillales</taxon>
        <taxon>Staphylococcaceae</taxon>
        <taxon>Staphylococcus</taxon>
    </lineage>
</organism>
<keyword evidence="11" id="KW-1133">Transmembrane helix</keyword>
<dbReference type="GO" id="GO:0008360">
    <property type="term" value="P:regulation of cell shape"/>
    <property type="evidence" value="ECO:0007669"/>
    <property type="project" value="UniProtKB-KW"/>
</dbReference>
<evidence type="ECO:0000256" key="10">
    <source>
        <dbReference type="RuleBase" id="RU004016"/>
    </source>
</evidence>
<dbReference type="EMBL" id="CCEH01000007">
    <property type="protein sequence ID" value="CDR28006.1"/>
    <property type="molecule type" value="Genomic_DNA"/>
</dbReference>
<dbReference type="GO" id="GO:0009252">
    <property type="term" value="P:peptidoglycan biosynthetic process"/>
    <property type="evidence" value="ECO:0007669"/>
    <property type="project" value="UniProtKB-KW"/>
</dbReference>